<comment type="caution">
    <text evidence="1">The sequence shown here is derived from an EMBL/GenBank/DDBJ whole genome shotgun (WGS) entry which is preliminary data.</text>
</comment>
<dbReference type="RefSeq" id="WP_224163332.1">
    <property type="nucleotide sequence ID" value="NZ_JAIRBT010000022.1"/>
</dbReference>
<name>A0ABS7VDV4_9GAMM</name>
<dbReference type="EMBL" id="JAIRBT010000022">
    <property type="protein sequence ID" value="MBZ6067564.1"/>
    <property type="molecule type" value="Genomic_DNA"/>
</dbReference>
<gene>
    <name evidence="1" type="ORF">LA374_15285</name>
</gene>
<evidence type="ECO:0000313" key="1">
    <source>
        <dbReference type="EMBL" id="MBZ6067564.1"/>
    </source>
</evidence>
<proteinExistence type="predicted"/>
<sequence>MKGWFLMMSLLFPCVGYSSTEPFSLADICRAALSTYYDRPLEIMKTEHSENDFARVKYTRTQDGKLFDYSCMLDGNVVLTKDNSLSGARWYGKVGSTDIVSFFIKNNILTIRNVFETNVKEKSFNQSDFTGEKSEKPSVVKELEDYAKKISGEVSEKHFKYKGVVQTTKNPDSYVLNFESDKAFITQGVATYEKNTENAAKWKDTFCKEELLKIKSSAQLMMITGVIYNKGGEKKAFAPCF</sequence>
<accession>A0ABS7VDV4</accession>
<protein>
    <submittedName>
        <fullName evidence="1">Uncharacterized protein</fullName>
    </submittedName>
</protein>
<organism evidence="1 2">
    <name type="scientific">Aeromonas schubertii</name>
    <dbReference type="NCBI Taxonomy" id="652"/>
    <lineage>
        <taxon>Bacteria</taxon>
        <taxon>Pseudomonadati</taxon>
        <taxon>Pseudomonadota</taxon>
        <taxon>Gammaproteobacteria</taxon>
        <taxon>Aeromonadales</taxon>
        <taxon>Aeromonadaceae</taxon>
        <taxon>Aeromonas</taxon>
    </lineage>
</organism>
<dbReference type="Proteomes" id="UP000774958">
    <property type="component" value="Unassembled WGS sequence"/>
</dbReference>
<evidence type="ECO:0000313" key="2">
    <source>
        <dbReference type="Proteomes" id="UP000774958"/>
    </source>
</evidence>
<keyword evidence="2" id="KW-1185">Reference proteome</keyword>
<reference evidence="1 2" key="1">
    <citation type="submission" date="2021-09" db="EMBL/GenBank/DDBJ databases">
        <title>Aeromonas schubertii isolated from Asian sea bass.</title>
        <authorList>
            <person name="Pinpimai K."/>
        </authorList>
    </citation>
    <scope>NUCLEOTIDE SEQUENCE [LARGE SCALE GENOMIC DNA]</scope>
    <source>
        <strain evidence="1 2">CHULA2021a</strain>
    </source>
</reference>